<evidence type="ECO:0000256" key="3">
    <source>
        <dbReference type="ARBA" id="ARBA00022660"/>
    </source>
</evidence>
<comment type="caution">
    <text evidence="7">The sequence shown here is derived from an EMBL/GenBank/DDBJ whole genome shotgun (WGS) entry which is preliminary data.</text>
</comment>
<protein>
    <submittedName>
        <fullName evidence="7">ETC complex I subunit</fullName>
    </submittedName>
</protein>
<dbReference type="GO" id="GO:0016020">
    <property type="term" value="C:membrane"/>
    <property type="evidence" value="ECO:0007669"/>
    <property type="project" value="UniProtKB-SubCell"/>
</dbReference>
<name>A0A7X3LY27_9HYPH</name>
<dbReference type="AlphaFoldDB" id="A0A7X3LY27"/>
<keyword evidence="6" id="KW-0472">Membrane</keyword>
<organism evidence="7 8">
    <name type="scientific">Stappia sediminis</name>
    <dbReference type="NCBI Taxonomy" id="2692190"/>
    <lineage>
        <taxon>Bacteria</taxon>
        <taxon>Pseudomonadati</taxon>
        <taxon>Pseudomonadota</taxon>
        <taxon>Alphaproteobacteria</taxon>
        <taxon>Hyphomicrobiales</taxon>
        <taxon>Stappiaceae</taxon>
        <taxon>Stappia</taxon>
    </lineage>
</organism>
<keyword evidence="4" id="KW-0809">Transit peptide</keyword>
<evidence type="ECO:0000256" key="4">
    <source>
        <dbReference type="ARBA" id="ARBA00022946"/>
    </source>
</evidence>
<dbReference type="Gene3D" id="3.30.160.190">
    <property type="entry name" value="atu1810 like domain"/>
    <property type="match status" value="1"/>
</dbReference>
<keyword evidence="3" id="KW-0679">Respiratory chain</keyword>
<dbReference type="EMBL" id="WUMV01000009">
    <property type="protein sequence ID" value="MXN67207.1"/>
    <property type="molecule type" value="Genomic_DNA"/>
</dbReference>
<evidence type="ECO:0000313" key="8">
    <source>
        <dbReference type="Proteomes" id="UP000433101"/>
    </source>
</evidence>
<keyword evidence="2" id="KW-0813">Transport</keyword>
<dbReference type="GO" id="GO:0022900">
    <property type="term" value="P:electron transport chain"/>
    <property type="evidence" value="ECO:0007669"/>
    <property type="project" value="InterPro"/>
</dbReference>
<sequence>MVARIYRPAKTAMQSGKGKTHLWVLDFEPEQPRSIEPLMGYTSSSDMKQQIRLRFETKDEAIAYAKRNGIPYRVEEAQDRRIPKIAYSDNFKYDRYMPWTH</sequence>
<accession>A0A7X3LY27</accession>
<evidence type="ECO:0000256" key="5">
    <source>
        <dbReference type="ARBA" id="ARBA00022982"/>
    </source>
</evidence>
<dbReference type="Proteomes" id="UP000433101">
    <property type="component" value="Unassembled WGS sequence"/>
</dbReference>
<gene>
    <name evidence="7" type="ORF">GR183_20045</name>
</gene>
<proteinExistence type="predicted"/>
<keyword evidence="8" id="KW-1185">Reference proteome</keyword>
<dbReference type="PANTHER" id="PTHR12219:SF8">
    <property type="entry name" value="NADH DEHYDROGENASE [UBIQUINONE] IRON-SULFUR PROTEIN 4, MITOCHONDRIAL"/>
    <property type="match status" value="1"/>
</dbReference>
<keyword evidence="5" id="KW-0249">Electron transport</keyword>
<evidence type="ECO:0000256" key="1">
    <source>
        <dbReference type="ARBA" id="ARBA00004370"/>
    </source>
</evidence>
<evidence type="ECO:0000313" key="7">
    <source>
        <dbReference type="EMBL" id="MXN67207.1"/>
    </source>
</evidence>
<comment type="subcellular location">
    <subcellularLocation>
        <location evidence="1">Membrane</location>
    </subcellularLocation>
</comment>
<dbReference type="Pfam" id="PF04800">
    <property type="entry name" value="NDUS4"/>
    <property type="match status" value="1"/>
</dbReference>
<dbReference type="RefSeq" id="WP_160777438.1">
    <property type="nucleotide sequence ID" value="NZ_WUMV01000009.1"/>
</dbReference>
<evidence type="ECO:0000256" key="2">
    <source>
        <dbReference type="ARBA" id="ARBA00022448"/>
    </source>
</evidence>
<evidence type="ECO:0000256" key="6">
    <source>
        <dbReference type="ARBA" id="ARBA00023136"/>
    </source>
</evidence>
<dbReference type="InterPro" id="IPR038532">
    <property type="entry name" value="NDUFS4-like_sf"/>
</dbReference>
<reference evidence="7 8" key="1">
    <citation type="submission" date="2019-12" db="EMBL/GenBank/DDBJ databases">
        <authorList>
            <person name="Li M."/>
        </authorList>
    </citation>
    <scope>NUCLEOTIDE SEQUENCE [LARGE SCALE GENOMIC DNA]</scope>
    <source>
        <strain evidence="7 8">GBMRC 2046</strain>
    </source>
</reference>
<dbReference type="PANTHER" id="PTHR12219">
    <property type="entry name" value="NADH-UBIQUINONE OXIDOREDUCTASE"/>
    <property type="match status" value="1"/>
</dbReference>
<dbReference type="InterPro" id="IPR006885">
    <property type="entry name" value="NADH_UbQ_FeS_4_mit-like"/>
</dbReference>